<reference evidence="1 2" key="1">
    <citation type="submission" date="2016-04" db="EMBL/GenBank/DDBJ databases">
        <title>Genome analyses suggest a sexual origin of heterokaryosis in a supposedly ancient asexual fungus.</title>
        <authorList>
            <person name="Ropars J."/>
            <person name="Sedzielewska K."/>
            <person name="Noel J."/>
            <person name="Charron P."/>
            <person name="Farinelli L."/>
            <person name="Marton T."/>
            <person name="Kruger M."/>
            <person name="Pelin A."/>
            <person name="Brachmann A."/>
            <person name="Corradi N."/>
        </authorList>
    </citation>
    <scope>NUCLEOTIDE SEQUENCE [LARGE SCALE GENOMIC DNA]</scope>
    <source>
        <strain evidence="1 2">A5</strain>
    </source>
</reference>
<evidence type="ECO:0000313" key="1">
    <source>
        <dbReference type="EMBL" id="PKB95336.1"/>
    </source>
</evidence>
<name>A0A2N0NLA8_9GLOM</name>
<organism evidence="1 2">
    <name type="scientific">Rhizophagus irregularis</name>
    <dbReference type="NCBI Taxonomy" id="588596"/>
    <lineage>
        <taxon>Eukaryota</taxon>
        <taxon>Fungi</taxon>
        <taxon>Fungi incertae sedis</taxon>
        <taxon>Mucoromycota</taxon>
        <taxon>Glomeromycotina</taxon>
        <taxon>Glomeromycetes</taxon>
        <taxon>Glomerales</taxon>
        <taxon>Glomeraceae</taxon>
        <taxon>Rhizophagus</taxon>
    </lineage>
</organism>
<comment type="caution">
    <text evidence="1">The sequence shown here is derived from an EMBL/GenBank/DDBJ whole genome shotgun (WGS) entry which is preliminary data.</text>
</comment>
<dbReference type="Proteomes" id="UP000232722">
    <property type="component" value="Unassembled WGS sequence"/>
</dbReference>
<dbReference type="AlphaFoldDB" id="A0A2N0NLA8"/>
<reference evidence="1 2" key="2">
    <citation type="submission" date="2017-09" db="EMBL/GenBank/DDBJ databases">
        <title>Extensive intraspecific genome diversity in a model arbuscular mycorrhizal fungus.</title>
        <authorList>
            <person name="Chen E.C."/>
            <person name="Morin E."/>
            <person name="Beaudet D."/>
            <person name="Noel J."/>
            <person name="Ndikumana S."/>
            <person name="Charron P."/>
            <person name="St-Onge C."/>
            <person name="Giorgi J."/>
            <person name="Grigoriev I.V."/>
            <person name="Roux C."/>
            <person name="Martin F.M."/>
            <person name="Corradi N."/>
        </authorList>
    </citation>
    <scope>NUCLEOTIDE SEQUENCE [LARGE SCALE GENOMIC DNA]</scope>
    <source>
        <strain evidence="1 2">A5</strain>
    </source>
</reference>
<dbReference type="VEuPathDB" id="FungiDB:FUN_018634"/>
<proteinExistence type="predicted"/>
<dbReference type="VEuPathDB" id="FungiDB:RhiirA1_466434"/>
<accession>A0A2N0NLA8</accession>
<dbReference type="VEuPathDB" id="FungiDB:RhiirFUN_026839"/>
<sequence length="546" mass="63549">MAFFGLASVLYRPVESLFPETNSKYMNQIYNRIILPRENKDNLPQCIIMWSSYSAEQFKISYQANHFVPVFKKIFPPLQNNFIDFTAFSDDKLSYIQDYLSIYTEDCNKPIIVDYNITKLVIDDDQNYNIDIVKDQEEYKKLEAQDFQFNITQENALNKLFLFFVNNNQEVNYYWRPWQTSNYYLVELLKERSEFPPQISISIQKTYESNKILTKYCYCGGCEKNEKTTFKIIIDKLDLINSRELVTINVTFSINKKQCKHLDGKTYGQCRGLARQTLINSNYKSPRDMRKKIMSTVKGEVRYTGNRQHVPSAYSARTINSIKNYANKQLGYNLCERLHAAILNINKKEKSEYLEKNGSGSATKRQIWGFIQEPIQTQPLSIVIFNEAAIVYYYHYYVHENPGIFLDYTGQLVKPVPYFLTKGGSTDVHKRILNAFFTIPSLGKGSDAPPVDVFELITNDLSSNNLCHCLNIYRQKELQLFNVNSIPYLINTDCARNILVAVLKEYNNETPDQYFKRIIGNIVANQEFDNSKVLVAWCFGHAIRAI</sequence>
<gene>
    <name evidence="1" type="ORF">RhiirA5_475284</name>
</gene>
<protein>
    <submittedName>
        <fullName evidence="1">Uncharacterized protein</fullName>
    </submittedName>
</protein>
<dbReference type="EMBL" id="LLXJ01004888">
    <property type="protein sequence ID" value="PKB95336.1"/>
    <property type="molecule type" value="Genomic_DNA"/>
</dbReference>
<evidence type="ECO:0000313" key="2">
    <source>
        <dbReference type="Proteomes" id="UP000232722"/>
    </source>
</evidence>